<dbReference type="InterPro" id="IPR006056">
    <property type="entry name" value="RidA"/>
</dbReference>
<evidence type="ECO:0000313" key="3">
    <source>
        <dbReference type="Proteomes" id="UP000464577"/>
    </source>
</evidence>
<evidence type="ECO:0000313" key="2">
    <source>
        <dbReference type="EMBL" id="QHV98162.1"/>
    </source>
</evidence>
<proteinExistence type="inferred from homology"/>
<dbReference type="NCBIfam" id="TIGR00004">
    <property type="entry name" value="Rid family detoxifying hydrolase"/>
    <property type="match status" value="1"/>
</dbReference>
<dbReference type="InterPro" id="IPR006175">
    <property type="entry name" value="YjgF/YER057c/UK114"/>
</dbReference>
<reference evidence="2 3" key="1">
    <citation type="submission" date="2019-11" db="EMBL/GenBank/DDBJ databases">
        <title>Spirosoma endbachense sp. nov., isolated from a natural salt meadow.</title>
        <authorList>
            <person name="Rojas J."/>
            <person name="Ambika Manirajan B."/>
            <person name="Ratering S."/>
            <person name="Suarez C."/>
            <person name="Geissler-Plaum R."/>
            <person name="Schnell S."/>
        </authorList>
    </citation>
    <scope>NUCLEOTIDE SEQUENCE [LARGE SCALE GENOMIC DNA]</scope>
    <source>
        <strain evidence="2 3">I-24</strain>
    </source>
</reference>
<dbReference type="CDD" id="cd00448">
    <property type="entry name" value="YjgF_YER057c_UK114_family"/>
    <property type="match status" value="1"/>
</dbReference>
<dbReference type="FunFam" id="3.30.1330.40:FF:000001">
    <property type="entry name" value="L-PSP family endoribonuclease"/>
    <property type="match status" value="1"/>
</dbReference>
<evidence type="ECO:0000256" key="1">
    <source>
        <dbReference type="ARBA" id="ARBA00010552"/>
    </source>
</evidence>
<dbReference type="RefSeq" id="WP_162388574.1">
    <property type="nucleotide sequence ID" value="NZ_CP045997.1"/>
</dbReference>
<accession>A0A6P1W1H7</accession>
<dbReference type="Pfam" id="PF01042">
    <property type="entry name" value="Ribonuc_L-PSP"/>
    <property type="match status" value="1"/>
</dbReference>
<dbReference type="Gene3D" id="3.30.1330.40">
    <property type="entry name" value="RutC-like"/>
    <property type="match status" value="1"/>
</dbReference>
<name>A0A6P1W1H7_9BACT</name>
<dbReference type="GO" id="GO:0005829">
    <property type="term" value="C:cytosol"/>
    <property type="evidence" value="ECO:0007669"/>
    <property type="project" value="TreeGrafter"/>
</dbReference>
<dbReference type="SUPFAM" id="SSF55298">
    <property type="entry name" value="YjgF-like"/>
    <property type="match status" value="1"/>
</dbReference>
<dbReference type="KEGG" id="senf:GJR95_25555"/>
<comment type="similarity">
    <text evidence="1">Belongs to the RutC family.</text>
</comment>
<dbReference type="AlphaFoldDB" id="A0A6P1W1H7"/>
<dbReference type="PANTHER" id="PTHR11803">
    <property type="entry name" value="2-IMINOBUTANOATE/2-IMINOPROPANOATE DEAMINASE RIDA"/>
    <property type="match status" value="1"/>
</dbReference>
<dbReference type="InterPro" id="IPR035959">
    <property type="entry name" value="RutC-like_sf"/>
</dbReference>
<dbReference type="GO" id="GO:0019239">
    <property type="term" value="F:deaminase activity"/>
    <property type="evidence" value="ECO:0007669"/>
    <property type="project" value="TreeGrafter"/>
</dbReference>
<dbReference type="EMBL" id="CP045997">
    <property type="protein sequence ID" value="QHV98162.1"/>
    <property type="molecule type" value="Genomic_DNA"/>
</dbReference>
<organism evidence="2 3">
    <name type="scientific">Spirosoma endbachense</name>
    <dbReference type="NCBI Taxonomy" id="2666025"/>
    <lineage>
        <taxon>Bacteria</taxon>
        <taxon>Pseudomonadati</taxon>
        <taxon>Bacteroidota</taxon>
        <taxon>Cytophagia</taxon>
        <taxon>Cytophagales</taxon>
        <taxon>Cytophagaceae</taxon>
        <taxon>Spirosoma</taxon>
    </lineage>
</organism>
<evidence type="ECO:0008006" key="4">
    <source>
        <dbReference type="Google" id="ProtNLM"/>
    </source>
</evidence>
<protein>
    <recommendedName>
        <fullName evidence="4">RidA family protein</fullName>
    </recommendedName>
</protein>
<dbReference type="PANTHER" id="PTHR11803:SF58">
    <property type="entry name" value="PROTEIN HMF1-RELATED"/>
    <property type="match status" value="1"/>
</dbReference>
<sequence length="127" mass="14131">MAERRNFNTTKAPQMSKVFPQAVLADKFIFLSGTPGLDSRSGQVVSDDFEDQTRQCFQNIKIILEEAGSDLSKVVKTTIFMVAHNDFSVINKVYTEFFPDNPPARSTPQVMPFPAGILISVECIALQ</sequence>
<dbReference type="Proteomes" id="UP000464577">
    <property type="component" value="Chromosome"/>
</dbReference>
<gene>
    <name evidence="2" type="ORF">GJR95_25555</name>
</gene>
<keyword evidence="3" id="KW-1185">Reference proteome</keyword>